<evidence type="ECO:0000256" key="1">
    <source>
        <dbReference type="SAM" id="Phobius"/>
    </source>
</evidence>
<proteinExistence type="predicted"/>
<keyword evidence="1" id="KW-0472">Membrane</keyword>
<gene>
    <name evidence="2" type="ORF">J2W56_004561</name>
</gene>
<comment type="caution">
    <text evidence="2">The sequence shown here is derived from an EMBL/GenBank/DDBJ whole genome shotgun (WGS) entry which is preliminary data.</text>
</comment>
<keyword evidence="3" id="KW-1185">Reference proteome</keyword>
<organism evidence="2 3">
    <name type="scientific">Nocardia kruczakiae</name>
    <dbReference type="NCBI Taxonomy" id="261477"/>
    <lineage>
        <taxon>Bacteria</taxon>
        <taxon>Bacillati</taxon>
        <taxon>Actinomycetota</taxon>
        <taxon>Actinomycetes</taxon>
        <taxon>Mycobacteriales</taxon>
        <taxon>Nocardiaceae</taxon>
        <taxon>Nocardia</taxon>
    </lineage>
</organism>
<dbReference type="Proteomes" id="UP001251217">
    <property type="component" value="Unassembled WGS sequence"/>
</dbReference>
<sequence>MKLLLDRPFVLAWMYALASVVLGPFIFLGGYSFFTQGVGDYCDPVHGDAAARDAAFRAAQTFQITGAAVMLALGVLVLFRLWSCRHDINRNLVVVASGLGVVPMMGGFVLVILLSGPAGQSCWPN</sequence>
<protein>
    <submittedName>
        <fullName evidence="2">Amino acid transporter</fullName>
    </submittedName>
</protein>
<evidence type="ECO:0000313" key="2">
    <source>
        <dbReference type="EMBL" id="MDR7170810.1"/>
    </source>
</evidence>
<feature type="transmembrane region" description="Helical" evidence="1">
    <location>
        <begin position="12"/>
        <end position="34"/>
    </location>
</feature>
<keyword evidence="1" id="KW-0812">Transmembrane</keyword>
<dbReference type="EMBL" id="JAVDWW010000007">
    <property type="protein sequence ID" value="MDR7170810.1"/>
    <property type="molecule type" value="Genomic_DNA"/>
</dbReference>
<feature type="transmembrane region" description="Helical" evidence="1">
    <location>
        <begin position="54"/>
        <end position="79"/>
    </location>
</feature>
<keyword evidence="1" id="KW-1133">Transmembrane helix</keyword>
<dbReference type="RefSeq" id="WP_310405112.1">
    <property type="nucleotide sequence ID" value="NZ_JAVDWW010000007.1"/>
</dbReference>
<reference evidence="2 3" key="1">
    <citation type="submission" date="2023-07" db="EMBL/GenBank/DDBJ databases">
        <title>Sorghum-associated microbial communities from plants grown in Nebraska, USA.</title>
        <authorList>
            <person name="Schachtman D."/>
        </authorList>
    </citation>
    <scope>NUCLEOTIDE SEQUENCE [LARGE SCALE GENOMIC DNA]</scope>
    <source>
        <strain evidence="2 3">4272</strain>
    </source>
</reference>
<feature type="transmembrane region" description="Helical" evidence="1">
    <location>
        <begin position="91"/>
        <end position="115"/>
    </location>
</feature>
<evidence type="ECO:0000313" key="3">
    <source>
        <dbReference type="Proteomes" id="UP001251217"/>
    </source>
</evidence>
<name>A0ABU1XJU5_9NOCA</name>
<accession>A0ABU1XJU5</accession>